<dbReference type="PANTHER" id="PTHR30532:SF28">
    <property type="entry name" value="PETROBACTIN-BINDING PROTEIN YCLQ"/>
    <property type="match status" value="1"/>
</dbReference>
<keyword evidence="8" id="KW-1185">Reference proteome</keyword>
<keyword evidence="4 5" id="KW-0732">Signal</keyword>
<comment type="similarity">
    <text evidence="2">Belongs to the bacterial solute-binding protein 8 family.</text>
</comment>
<dbReference type="InterPro" id="IPR033870">
    <property type="entry name" value="FatB"/>
</dbReference>
<evidence type="ECO:0000259" key="6">
    <source>
        <dbReference type="PROSITE" id="PS50983"/>
    </source>
</evidence>
<evidence type="ECO:0000313" key="7">
    <source>
        <dbReference type="EMBL" id="QAY62998.1"/>
    </source>
</evidence>
<feature type="signal peptide" evidence="5">
    <location>
        <begin position="1"/>
        <end position="37"/>
    </location>
</feature>
<dbReference type="Proteomes" id="UP000291758">
    <property type="component" value="Chromosome"/>
</dbReference>
<dbReference type="SUPFAM" id="SSF53807">
    <property type="entry name" value="Helical backbone' metal receptor"/>
    <property type="match status" value="1"/>
</dbReference>
<dbReference type="PROSITE" id="PS50983">
    <property type="entry name" value="FE_B12_PBP"/>
    <property type="match status" value="1"/>
</dbReference>
<comment type="subcellular location">
    <subcellularLocation>
        <location evidence="1">Cell envelope</location>
    </subcellularLocation>
</comment>
<dbReference type="KEGG" id="xyl:ET495_06795"/>
<feature type="domain" description="Fe/B12 periplasmic-binding" evidence="6">
    <location>
        <begin position="90"/>
        <end position="357"/>
    </location>
</feature>
<organism evidence="7 8">
    <name type="scientific">Xylanimonas allomyrinae</name>
    <dbReference type="NCBI Taxonomy" id="2509459"/>
    <lineage>
        <taxon>Bacteria</taxon>
        <taxon>Bacillati</taxon>
        <taxon>Actinomycetota</taxon>
        <taxon>Actinomycetes</taxon>
        <taxon>Micrococcales</taxon>
        <taxon>Promicromonosporaceae</taxon>
        <taxon>Xylanimonas</taxon>
    </lineage>
</organism>
<dbReference type="InterPro" id="IPR002491">
    <property type="entry name" value="ABC_transptr_periplasmic_BD"/>
</dbReference>
<evidence type="ECO:0000256" key="3">
    <source>
        <dbReference type="ARBA" id="ARBA00022448"/>
    </source>
</evidence>
<dbReference type="OrthoDB" id="63946at2"/>
<sequence>MRTMRTTRTHPSARPASLVAVTASLVLSLAACSSGSADDEAGASSPAPTTVTVANAKPTLTTAERRGETVTVEDDAVARGSVEVPFQPKAVIPFDLSALDTIDALGAGDAVVALPGGLTLPDYLSEYADLPAVGTLFEPDLEAISEIDPDLIITGARSTGQYDALSQLATTIDLSGAPGGGFDPATALERAAQLGEIFGKQDVAAAKAEAIEATIAQIKPLTEKAGSALVLQVTGGEYGAYAEGSRFGYFFDELGLTPAVAQADLPAAEGGSHGDGVSNEYLYQANPDWLIVFDRGAATGQSNEAAQEVLDNELVGRTTAAQKSQIVYLSPTELYILTNGLTSIETVLGEVKTAFSA</sequence>
<evidence type="ECO:0000256" key="5">
    <source>
        <dbReference type="SAM" id="SignalP"/>
    </source>
</evidence>
<name>A0A4P6EY61_9MICO</name>
<evidence type="ECO:0000256" key="1">
    <source>
        <dbReference type="ARBA" id="ARBA00004196"/>
    </source>
</evidence>
<dbReference type="Pfam" id="PF01497">
    <property type="entry name" value="Peripla_BP_2"/>
    <property type="match status" value="1"/>
</dbReference>
<accession>A0A4P6EY61</accession>
<dbReference type="GO" id="GO:0030288">
    <property type="term" value="C:outer membrane-bounded periplasmic space"/>
    <property type="evidence" value="ECO:0007669"/>
    <property type="project" value="TreeGrafter"/>
</dbReference>
<dbReference type="AlphaFoldDB" id="A0A4P6EY61"/>
<gene>
    <name evidence="7" type="ORF">ET495_06795</name>
</gene>
<dbReference type="EMBL" id="CP035495">
    <property type="protein sequence ID" value="QAY62998.1"/>
    <property type="molecule type" value="Genomic_DNA"/>
</dbReference>
<keyword evidence="3" id="KW-0813">Transport</keyword>
<dbReference type="PROSITE" id="PS51257">
    <property type="entry name" value="PROKAR_LIPOPROTEIN"/>
    <property type="match status" value="1"/>
</dbReference>
<evidence type="ECO:0000256" key="2">
    <source>
        <dbReference type="ARBA" id="ARBA00008814"/>
    </source>
</evidence>
<dbReference type="Gene3D" id="3.40.50.1980">
    <property type="entry name" value="Nitrogenase molybdenum iron protein domain"/>
    <property type="match status" value="2"/>
</dbReference>
<dbReference type="PANTHER" id="PTHR30532">
    <property type="entry name" value="IRON III DICITRATE-BINDING PERIPLASMIC PROTEIN"/>
    <property type="match status" value="1"/>
</dbReference>
<dbReference type="InterPro" id="IPR051313">
    <property type="entry name" value="Bact_iron-sidero_bind"/>
</dbReference>
<protein>
    <submittedName>
        <fullName evidence="7">Iron ABC transporter substrate-binding protein</fullName>
    </submittedName>
</protein>
<dbReference type="CDD" id="cd01140">
    <property type="entry name" value="FatB"/>
    <property type="match status" value="1"/>
</dbReference>
<evidence type="ECO:0000313" key="8">
    <source>
        <dbReference type="Proteomes" id="UP000291758"/>
    </source>
</evidence>
<proteinExistence type="inferred from homology"/>
<evidence type="ECO:0000256" key="4">
    <source>
        <dbReference type="ARBA" id="ARBA00022729"/>
    </source>
</evidence>
<dbReference type="GO" id="GO:1901678">
    <property type="term" value="P:iron coordination entity transport"/>
    <property type="evidence" value="ECO:0007669"/>
    <property type="project" value="UniProtKB-ARBA"/>
</dbReference>
<feature type="chain" id="PRO_5039501115" evidence="5">
    <location>
        <begin position="38"/>
        <end position="357"/>
    </location>
</feature>
<reference evidence="7 8" key="1">
    <citation type="submission" date="2019-01" db="EMBL/GenBank/DDBJ databases">
        <title>Genome sequencing of strain 2JSPR-7.</title>
        <authorList>
            <person name="Heo J."/>
            <person name="Kim S.-J."/>
            <person name="Kim J.-S."/>
            <person name="Hong S.-B."/>
            <person name="Kwon S.-W."/>
        </authorList>
    </citation>
    <scope>NUCLEOTIDE SEQUENCE [LARGE SCALE GENOMIC DNA]</scope>
    <source>
        <strain evidence="7 8">2JSPR-7</strain>
    </source>
</reference>